<dbReference type="ExpressionAtlas" id="A0A2K2DIM1">
    <property type="expression patterns" value="baseline and differential"/>
</dbReference>
<dbReference type="RefSeq" id="XP_010229710.1">
    <property type="nucleotide sequence ID" value="XM_010231408.2"/>
</dbReference>
<reference evidence="3 4" key="1">
    <citation type="journal article" date="2010" name="Nature">
        <title>Genome sequencing and analysis of the model grass Brachypodium distachyon.</title>
        <authorList>
            <consortium name="International Brachypodium Initiative"/>
        </authorList>
    </citation>
    <scope>NUCLEOTIDE SEQUENCE [LARGE SCALE GENOMIC DNA]</scope>
    <source>
        <strain evidence="3 4">Bd21</strain>
    </source>
</reference>
<dbReference type="InterPro" id="IPR050365">
    <property type="entry name" value="TIM50"/>
</dbReference>
<dbReference type="InterPro" id="IPR036412">
    <property type="entry name" value="HAD-like_sf"/>
</dbReference>
<dbReference type="SUPFAM" id="SSF56784">
    <property type="entry name" value="HAD-like"/>
    <property type="match status" value="1"/>
</dbReference>
<feature type="region of interest" description="Disordered" evidence="1">
    <location>
        <begin position="1"/>
        <end position="40"/>
    </location>
</feature>
<evidence type="ECO:0000313" key="5">
    <source>
        <dbReference type="Proteomes" id="UP000008810"/>
    </source>
</evidence>
<evidence type="ECO:0000256" key="1">
    <source>
        <dbReference type="SAM" id="MobiDB-lite"/>
    </source>
</evidence>
<feature type="compositionally biased region" description="Basic and acidic residues" evidence="1">
    <location>
        <begin position="120"/>
        <end position="135"/>
    </location>
</feature>
<evidence type="ECO:0000259" key="2">
    <source>
        <dbReference type="PROSITE" id="PS50969"/>
    </source>
</evidence>
<dbReference type="EnsemblPlants" id="PNT74118">
    <property type="protein sequence ID" value="PNT74118"/>
    <property type="gene ID" value="BRADI_1g08270v3"/>
</dbReference>
<protein>
    <recommendedName>
        <fullName evidence="2">FCP1 homology domain-containing protein</fullName>
    </recommendedName>
</protein>
<feature type="compositionally biased region" description="Low complexity" evidence="1">
    <location>
        <begin position="172"/>
        <end position="182"/>
    </location>
</feature>
<dbReference type="GO" id="GO:0005744">
    <property type="term" value="C:TIM23 mitochondrial import inner membrane translocase complex"/>
    <property type="evidence" value="ECO:0000318"/>
    <property type="project" value="GO_Central"/>
</dbReference>
<reference evidence="3" key="2">
    <citation type="submission" date="2017-06" db="EMBL/GenBank/DDBJ databases">
        <title>WGS assembly of Brachypodium distachyon.</title>
        <authorList>
            <consortium name="The International Brachypodium Initiative"/>
            <person name="Lucas S."/>
            <person name="Harmon-Smith M."/>
            <person name="Lail K."/>
            <person name="Tice H."/>
            <person name="Grimwood J."/>
            <person name="Bruce D."/>
            <person name="Barry K."/>
            <person name="Shu S."/>
            <person name="Lindquist E."/>
            <person name="Wang M."/>
            <person name="Pitluck S."/>
            <person name="Vogel J.P."/>
            <person name="Garvin D.F."/>
            <person name="Mockler T.C."/>
            <person name="Schmutz J."/>
            <person name="Rokhsar D."/>
            <person name="Bevan M.W."/>
        </authorList>
    </citation>
    <scope>NUCLEOTIDE SEQUENCE</scope>
    <source>
        <strain evidence="3">Bd21</strain>
    </source>
</reference>
<feature type="compositionally biased region" description="Polar residues" evidence="1">
    <location>
        <begin position="25"/>
        <end position="35"/>
    </location>
</feature>
<dbReference type="InterPro" id="IPR004274">
    <property type="entry name" value="FCP1_dom"/>
</dbReference>
<dbReference type="GeneID" id="100821447"/>
<feature type="compositionally biased region" description="Polar residues" evidence="1">
    <location>
        <begin position="80"/>
        <end position="89"/>
    </location>
</feature>
<gene>
    <name evidence="4" type="primary">LOC100821447</name>
    <name evidence="3" type="ORF">BRADI_1g08270v3</name>
</gene>
<evidence type="ECO:0000313" key="4">
    <source>
        <dbReference type="EnsemblPlants" id="PNT74118"/>
    </source>
</evidence>
<accession>A0A2K2DIM1</accession>
<feature type="region of interest" description="Disordered" evidence="1">
    <location>
        <begin position="80"/>
        <end position="191"/>
    </location>
</feature>
<feature type="compositionally biased region" description="Polar residues" evidence="1">
    <location>
        <begin position="106"/>
        <end position="115"/>
    </location>
</feature>
<dbReference type="GO" id="GO:0030150">
    <property type="term" value="P:protein import into mitochondrial matrix"/>
    <property type="evidence" value="ECO:0000318"/>
    <property type="project" value="GO_Central"/>
</dbReference>
<evidence type="ECO:0000313" key="3">
    <source>
        <dbReference type="EMBL" id="PNT74118.1"/>
    </source>
</evidence>
<dbReference type="Pfam" id="PF03031">
    <property type="entry name" value="NIF"/>
    <property type="match status" value="1"/>
</dbReference>
<dbReference type="EMBL" id="CM000880">
    <property type="protein sequence ID" value="PNT74118.1"/>
    <property type="molecule type" value="Genomic_DNA"/>
</dbReference>
<dbReference type="KEGG" id="bdi:100821447"/>
<dbReference type="Gene3D" id="3.40.50.1000">
    <property type="entry name" value="HAD superfamily/HAD-like"/>
    <property type="match status" value="1"/>
</dbReference>
<dbReference type="OrthoDB" id="1711508at2759"/>
<dbReference type="AlphaFoldDB" id="A0A2K2DIM1"/>
<dbReference type="SMART" id="SM00577">
    <property type="entry name" value="CPDc"/>
    <property type="match status" value="1"/>
</dbReference>
<proteinExistence type="predicted"/>
<dbReference type="FunFam" id="3.40.50.1000:FF:000257">
    <property type="entry name" value="Haloacid dehalogenase-like hydrolase (HAD) superfamily protein"/>
    <property type="match status" value="1"/>
</dbReference>
<dbReference type="PANTHER" id="PTHR12210">
    <property type="entry name" value="DULLARD PROTEIN PHOSPHATASE"/>
    <property type="match status" value="1"/>
</dbReference>
<reference evidence="4" key="3">
    <citation type="submission" date="2018-08" db="UniProtKB">
        <authorList>
            <consortium name="EnsemblPlants"/>
        </authorList>
    </citation>
    <scope>IDENTIFICATION</scope>
    <source>
        <strain evidence="4">cv. Bd21</strain>
    </source>
</reference>
<organism evidence="3">
    <name type="scientific">Brachypodium distachyon</name>
    <name type="common">Purple false brome</name>
    <name type="synonym">Trachynia distachya</name>
    <dbReference type="NCBI Taxonomy" id="15368"/>
    <lineage>
        <taxon>Eukaryota</taxon>
        <taxon>Viridiplantae</taxon>
        <taxon>Streptophyta</taxon>
        <taxon>Embryophyta</taxon>
        <taxon>Tracheophyta</taxon>
        <taxon>Spermatophyta</taxon>
        <taxon>Magnoliopsida</taxon>
        <taxon>Liliopsida</taxon>
        <taxon>Poales</taxon>
        <taxon>Poaceae</taxon>
        <taxon>BOP clade</taxon>
        <taxon>Pooideae</taxon>
        <taxon>Stipodae</taxon>
        <taxon>Brachypodieae</taxon>
        <taxon>Brachypodium</taxon>
    </lineage>
</organism>
<keyword evidence="5" id="KW-1185">Reference proteome</keyword>
<feature type="domain" description="FCP1 homology" evidence="2">
    <location>
        <begin position="475"/>
        <end position="656"/>
    </location>
</feature>
<dbReference type="Proteomes" id="UP000008810">
    <property type="component" value="Chromosome 1"/>
</dbReference>
<dbReference type="PROSITE" id="PS50969">
    <property type="entry name" value="FCP1"/>
    <property type="match status" value="1"/>
</dbReference>
<name>A0A2K2DIM1_BRADI</name>
<dbReference type="Gramene" id="PNT74118">
    <property type="protein sequence ID" value="PNT74118"/>
    <property type="gene ID" value="BRADI_1g08270v3"/>
</dbReference>
<dbReference type="InterPro" id="IPR023214">
    <property type="entry name" value="HAD_sf"/>
</dbReference>
<sequence length="701" mass="78015">MEAIPDTSKDRGSPASGARLEAPVTGNTENTQTDAQGGLCGTAISKSENNHEVAILIQGHSAQKGGCRLEAHLGDSLVQNTSKQDLNSNESKKRISHPGIKEVHVSTATSSSRAPENSVEEIKDARSKLLKKSDNADPPCEDVKNGGLEGTSEEFEESENTSSSLKDENKNVKNTGKGKNNGICNTSASQDLSLRTGTGTPCLMMMFDQGDTESLKYMGLRDKQDQNEVILTKSLTVDNAKTIEDEIMHVDSSIEKKYDVVQPSSLEKKETENVPTLLVSCMLDSNKLASSINRRKSVRGGADDNTNRVTTEEKVCQSVVGEGFIRPSVVLSRPYSSEDNHNLGSAKDMRDAIFRASYISPVIENVLPSEDQKNQLYSLNEGANCFQVGMPASNVGTGVHHSINIHELGAMRNSEYEVGRSYYDHTSTERNNLHEKELARLSADQNINSINPLSLAQAYNEKLRIAFSPRHSLIGYRKKKLLILDLNGLLADINEDYHNAHMADAKVRRKLVFRRPYCADFLNFCIQNFELGIWSSRKRKNVDSVVDILMRDLKTYLLFSWDRSKCTFTGRKTLENMHKPIVLKELRKLWNKEEPGLPWDEGDFSPSNTLLVDDSPYKALRNPPHTAIFPHPFTYLNWNDNSLGPGGDLRVYLQNLIFADDVECYVRNHPFGQPCITQSDPHWNFYAEIAGEGYGSITCCA</sequence>
<dbReference type="FunCoup" id="A0A2K2DIM1">
    <property type="interactions" value="252"/>
</dbReference>